<evidence type="ECO:0000256" key="3">
    <source>
        <dbReference type="ARBA" id="ARBA00022729"/>
    </source>
</evidence>
<comment type="subcellular location">
    <subcellularLocation>
        <location evidence="1">Cell outer membrane</location>
    </subcellularLocation>
</comment>
<keyword evidence="4" id="KW-0472">Membrane</keyword>
<keyword evidence="5" id="KW-0998">Cell outer membrane</keyword>
<dbReference type="EMBL" id="FOFZ01000003">
    <property type="protein sequence ID" value="SEQ66211.1"/>
    <property type="molecule type" value="Genomic_DNA"/>
</dbReference>
<proteinExistence type="inferred from homology"/>
<accession>A0A1H9HV43</accession>
<feature type="domain" description="SusD-like N-terminal" evidence="7">
    <location>
        <begin position="98"/>
        <end position="231"/>
    </location>
</feature>
<sequence>MKYYKLIQSMLIIALIVLLCLWLNGCESFTEVDLPQSQLTGTAVLEDVTTANAALSNCYSQLRENGILSGNQDGLSNGLGNYSDELTYYGSPSAPLEDFYNHTVLPSNPMVSSLWNSSYSQIYAINALLEGLEKSTAIPSEQRNVLKGEGLFLRAFIHFYLLNLFGDIPYIETTDYKKNSTVSRMSEDEVYDKITTDLMLSKSILNYSYGTAERVRPNKGTATAVLARVYLYRGAWQLAEEEASQVINTNTYQLEADLDKVFLKENPSTIWQLHPGITGLNTHDAHTFIFSSGPPPITAISTHLLNAFETGDQRKQHWLGNVTDGTQTWYYPYKYKQIANTGSSQEFAIILRLEEQYLIRAEARAHQNNWIGALADLNLIRNRAGLADTAANTPENVLLAIQQERRVELFTELGQRWFDLKRTEQADGILSAIKPGWKSTDKWLPIPQTELLLNKNLHQNPGY</sequence>
<evidence type="ECO:0000259" key="6">
    <source>
        <dbReference type="Pfam" id="PF07980"/>
    </source>
</evidence>
<keyword evidence="9" id="KW-1185">Reference proteome</keyword>
<gene>
    <name evidence="8" type="ORF">SAMN05444355_103266</name>
</gene>
<dbReference type="Proteomes" id="UP000183658">
    <property type="component" value="Unassembled WGS sequence"/>
</dbReference>
<dbReference type="CDD" id="cd08977">
    <property type="entry name" value="SusD"/>
    <property type="match status" value="1"/>
</dbReference>
<dbReference type="AlphaFoldDB" id="A0A1H9HV43"/>
<name>A0A1H9HV43_FLAFI</name>
<dbReference type="Pfam" id="PF07980">
    <property type="entry name" value="SusD_RagB"/>
    <property type="match status" value="1"/>
</dbReference>
<evidence type="ECO:0000259" key="7">
    <source>
        <dbReference type="Pfam" id="PF14322"/>
    </source>
</evidence>
<dbReference type="InterPro" id="IPR011990">
    <property type="entry name" value="TPR-like_helical_dom_sf"/>
</dbReference>
<dbReference type="Gene3D" id="1.25.40.390">
    <property type="match status" value="1"/>
</dbReference>
<dbReference type="SUPFAM" id="SSF48452">
    <property type="entry name" value="TPR-like"/>
    <property type="match status" value="1"/>
</dbReference>
<reference evidence="9" key="1">
    <citation type="submission" date="2016-10" db="EMBL/GenBank/DDBJ databases">
        <authorList>
            <person name="Varghese N."/>
            <person name="Submissions S."/>
        </authorList>
    </citation>
    <scope>NUCLEOTIDE SEQUENCE [LARGE SCALE GENOMIC DNA]</scope>
    <source>
        <strain evidence="9">DSM 15719</strain>
    </source>
</reference>
<feature type="domain" description="RagB/SusD" evidence="6">
    <location>
        <begin position="322"/>
        <end position="463"/>
    </location>
</feature>
<keyword evidence="3" id="KW-0732">Signal</keyword>
<evidence type="ECO:0000256" key="1">
    <source>
        <dbReference type="ARBA" id="ARBA00004442"/>
    </source>
</evidence>
<dbReference type="GO" id="GO:0009279">
    <property type="term" value="C:cell outer membrane"/>
    <property type="evidence" value="ECO:0007669"/>
    <property type="project" value="UniProtKB-SubCell"/>
</dbReference>
<comment type="similarity">
    <text evidence="2">Belongs to the SusD family.</text>
</comment>
<evidence type="ECO:0000313" key="8">
    <source>
        <dbReference type="EMBL" id="SEQ66211.1"/>
    </source>
</evidence>
<evidence type="ECO:0000256" key="4">
    <source>
        <dbReference type="ARBA" id="ARBA00023136"/>
    </source>
</evidence>
<dbReference type="InterPro" id="IPR012944">
    <property type="entry name" value="SusD_RagB_dom"/>
</dbReference>
<dbReference type="Pfam" id="PF14322">
    <property type="entry name" value="SusD-like_3"/>
    <property type="match status" value="1"/>
</dbReference>
<evidence type="ECO:0000256" key="5">
    <source>
        <dbReference type="ARBA" id="ARBA00023237"/>
    </source>
</evidence>
<organism evidence="8 9">
    <name type="scientific">Flavobacterium frigoris</name>
    <dbReference type="NCBI Taxonomy" id="229204"/>
    <lineage>
        <taxon>Bacteria</taxon>
        <taxon>Pseudomonadati</taxon>
        <taxon>Bacteroidota</taxon>
        <taxon>Flavobacteriia</taxon>
        <taxon>Flavobacteriales</taxon>
        <taxon>Flavobacteriaceae</taxon>
        <taxon>Flavobacterium</taxon>
    </lineage>
</organism>
<protein>
    <submittedName>
        <fullName evidence="8">RagB/SusD domain-containing protein</fullName>
    </submittedName>
</protein>
<dbReference type="InterPro" id="IPR033985">
    <property type="entry name" value="SusD-like_N"/>
</dbReference>
<dbReference type="RefSeq" id="WP_074722537.1">
    <property type="nucleotide sequence ID" value="NZ_CBCRVS010000012.1"/>
</dbReference>
<dbReference type="OrthoDB" id="621570at2"/>
<evidence type="ECO:0000256" key="2">
    <source>
        <dbReference type="ARBA" id="ARBA00006275"/>
    </source>
</evidence>
<evidence type="ECO:0000313" key="9">
    <source>
        <dbReference type="Proteomes" id="UP000183658"/>
    </source>
</evidence>